<dbReference type="PRINTS" id="PR00421">
    <property type="entry name" value="THIOREDOXIN"/>
</dbReference>
<dbReference type="Pfam" id="PF14561">
    <property type="entry name" value="TPR_20"/>
    <property type="match status" value="1"/>
</dbReference>
<dbReference type="OrthoDB" id="9790390at2"/>
<accession>A0A9X5ED84</accession>
<keyword evidence="2" id="KW-0813">Transport</keyword>
<dbReference type="AlphaFoldDB" id="A0A9X5ED84"/>
<evidence type="ECO:0000259" key="6">
    <source>
        <dbReference type="PROSITE" id="PS51352"/>
    </source>
</evidence>
<dbReference type="GO" id="GO:0005737">
    <property type="term" value="C:cytoplasm"/>
    <property type="evidence" value="ECO:0007669"/>
    <property type="project" value="TreeGrafter"/>
</dbReference>
<dbReference type="Pfam" id="PF14559">
    <property type="entry name" value="TPR_19"/>
    <property type="match status" value="1"/>
</dbReference>
<dbReference type="Gene3D" id="3.40.30.10">
    <property type="entry name" value="Glutaredoxin"/>
    <property type="match status" value="1"/>
</dbReference>
<dbReference type="GO" id="GO:0015035">
    <property type="term" value="F:protein-disulfide reductase activity"/>
    <property type="evidence" value="ECO:0007669"/>
    <property type="project" value="TreeGrafter"/>
</dbReference>
<dbReference type="Pfam" id="PF00085">
    <property type="entry name" value="Thioredoxin"/>
    <property type="match status" value="1"/>
</dbReference>
<organism evidence="7 8">
    <name type="scientific">Scytonema millei VB511283</name>
    <dbReference type="NCBI Taxonomy" id="1245923"/>
    <lineage>
        <taxon>Bacteria</taxon>
        <taxon>Bacillati</taxon>
        <taxon>Cyanobacteriota</taxon>
        <taxon>Cyanophyceae</taxon>
        <taxon>Nostocales</taxon>
        <taxon>Scytonemataceae</taxon>
        <taxon>Scytonema</taxon>
    </lineage>
</organism>
<dbReference type="RefSeq" id="WP_039713104.1">
    <property type="nucleotide sequence ID" value="NZ_JTJC03000011.1"/>
</dbReference>
<dbReference type="CDD" id="cd02947">
    <property type="entry name" value="TRX_family"/>
    <property type="match status" value="1"/>
</dbReference>
<gene>
    <name evidence="7" type="ORF">QH73_0024760</name>
</gene>
<feature type="domain" description="Thioredoxin" evidence="6">
    <location>
        <begin position="1"/>
        <end position="108"/>
    </location>
</feature>
<evidence type="ECO:0000313" key="8">
    <source>
        <dbReference type="Proteomes" id="UP000031532"/>
    </source>
</evidence>
<dbReference type="PROSITE" id="PS51352">
    <property type="entry name" value="THIOREDOXIN_2"/>
    <property type="match status" value="1"/>
</dbReference>
<evidence type="ECO:0000256" key="3">
    <source>
        <dbReference type="ARBA" id="ARBA00022982"/>
    </source>
</evidence>
<dbReference type="InterPro" id="IPR013766">
    <property type="entry name" value="Thioredoxin_domain"/>
</dbReference>
<dbReference type="GO" id="GO:0006950">
    <property type="term" value="P:response to stress"/>
    <property type="evidence" value="ECO:0007669"/>
    <property type="project" value="UniProtKB-ARBA"/>
</dbReference>
<keyword evidence="3" id="KW-0249">Electron transport</keyword>
<evidence type="ECO:0000313" key="7">
    <source>
        <dbReference type="EMBL" id="NHC37812.1"/>
    </source>
</evidence>
<dbReference type="EMBL" id="JTJC03000011">
    <property type="protein sequence ID" value="NHC37812.1"/>
    <property type="molecule type" value="Genomic_DNA"/>
</dbReference>
<dbReference type="Gene3D" id="1.25.40.10">
    <property type="entry name" value="Tetratricopeptide repeat domain"/>
    <property type="match status" value="2"/>
</dbReference>
<dbReference type="PANTHER" id="PTHR45663:SF11">
    <property type="entry name" value="GEO12009P1"/>
    <property type="match status" value="1"/>
</dbReference>
<dbReference type="SUPFAM" id="SSF52833">
    <property type="entry name" value="Thioredoxin-like"/>
    <property type="match status" value="1"/>
</dbReference>
<dbReference type="InterPro" id="IPR017937">
    <property type="entry name" value="Thioredoxin_CS"/>
</dbReference>
<protein>
    <submittedName>
        <fullName evidence="7">Tetratricopeptide repeat protein</fullName>
    </submittedName>
</protein>
<comment type="similarity">
    <text evidence="1">Belongs to the thioredoxin family.</text>
</comment>
<keyword evidence="4" id="KW-1015">Disulfide bond</keyword>
<evidence type="ECO:0000256" key="1">
    <source>
        <dbReference type="ARBA" id="ARBA00008987"/>
    </source>
</evidence>
<evidence type="ECO:0000256" key="2">
    <source>
        <dbReference type="ARBA" id="ARBA00022448"/>
    </source>
</evidence>
<dbReference type="Proteomes" id="UP000031532">
    <property type="component" value="Unassembled WGS sequence"/>
</dbReference>
<reference evidence="7 8" key="1">
    <citation type="journal article" date="2015" name="Genome Announc.">
        <title>Draft Genome Sequence of the Terrestrial Cyanobacterium Scytonema millei VB511283, Isolated from Eastern India.</title>
        <authorList>
            <person name="Sen D."/>
            <person name="Chandrababunaidu M.M."/>
            <person name="Singh D."/>
            <person name="Sanghi N."/>
            <person name="Ghorai A."/>
            <person name="Mishra G.P."/>
            <person name="Madduluri M."/>
            <person name="Adhikary S.P."/>
            <person name="Tripathy S."/>
        </authorList>
    </citation>
    <scope>NUCLEOTIDE SEQUENCE [LARGE SCALE GENOMIC DNA]</scope>
    <source>
        <strain evidence="7 8">VB511283</strain>
    </source>
</reference>
<dbReference type="InterPro" id="IPR036249">
    <property type="entry name" value="Thioredoxin-like_sf"/>
</dbReference>
<sequence length="273" mass="30855">MGRSIEVNQNNFATEVIERSQQQLVLVDFFAQWCGPCQVLKPILEKLVEEYNFTLAKVDIDKNPELAQAYRVEGVPDVKIFSQGQMQPGFVGVLPEAQIRELLTQSGLKSTLDTEIEAIHLDRTAGNIEAAKRRFRELIELYPQNPKLAIAAAEFLIGIGSLESAEKLLAAVPSGSRDYDAKVRTLRELMQWQHQAAQLVPETDLDRQYLQAAQLTLKGDYESALSVLLAMVERDRKYQNDAARKAMITIFGLLEDDHPLTKSYRKQLTFALY</sequence>
<comment type="caution">
    <text evidence="7">The sequence shown here is derived from an EMBL/GenBank/DDBJ whole genome shotgun (WGS) entry which is preliminary data.</text>
</comment>
<evidence type="ECO:0000256" key="5">
    <source>
        <dbReference type="ARBA" id="ARBA00023284"/>
    </source>
</evidence>
<dbReference type="PANTHER" id="PTHR45663">
    <property type="entry name" value="GEO12009P1"/>
    <property type="match status" value="1"/>
</dbReference>
<proteinExistence type="inferred from homology"/>
<evidence type="ECO:0000256" key="4">
    <source>
        <dbReference type="ARBA" id="ARBA00023157"/>
    </source>
</evidence>
<dbReference type="InterPro" id="IPR011990">
    <property type="entry name" value="TPR-like_helical_dom_sf"/>
</dbReference>
<name>A0A9X5ED84_9CYAN</name>
<keyword evidence="8" id="KW-1185">Reference proteome</keyword>
<keyword evidence="5" id="KW-0676">Redox-active center</keyword>
<dbReference type="SUPFAM" id="SSF48452">
    <property type="entry name" value="TPR-like"/>
    <property type="match status" value="1"/>
</dbReference>
<dbReference type="PROSITE" id="PS00194">
    <property type="entry name" value="THIOREDOXIN_1"/>
    <property type="match status" value="1"/>
</dbReference>